<dbReference type="Proteomes" id="UP000319523">
    <property type="component" value="Unassembled WGS sequence"/>
</dbReference>
<dbReference type="OrthoDB" id="7181050at2"/>
<sequence length="281" mass="32065">MAFDLHAYLARIGYSGPTRPSLSSLQQIHHAHVCAIPFENLDVLLDRPIHLETEAIQEKLVVARRGGYCYEHNSLLLLALQAMGFTARGLAARVVIAQPPAMPPRTHMLLLVELENAFWIADAGFGGTTLSAPIRLLPDSIQSTPHGDYQLQSLGEEWLLRRRRGDQWLSLYRFDLVTQYSSDYLMANHFVYSWPHSHFRHHLLAARYLPDGGQLALENQRFSRYAAGKGERQTLDDFRALYRLLHEEFHLGLKHSLYGISEEAFIGMMTRLMQREESSAL</sequence>
<gene>
    <name evidence="3" type="ORF">FKM52_07425</name>
</gene>
<dbReference type="InterPro" id="IPR001447">
    <property type="entry name" value="Arylamine_N-AcTrfase"/>
</dbReference>
<dbReference type="EMBL" id="VHQI01000003">
    <property type="protein sequence ID" value="TPW43378.1"/>
    <property type="molecule type" value="Genomic_DNA"/>
</dbReference>
<dbReference type="Gene3D" id="2.40.128.150">
    <property type="entry name" value="Cysteine proteinases"/>
    <property type="match status" value="1"/>
</dbReference>
<reference evidence="3 4" key="1">
    <citation type="submission" date="2019-06" db="EMBL/GenBank/DDBJ databases">
        <authorList>
            <person name="Yang Y."/>
        </authorList>
    </citation>
    <scope>NUCLEOTIDE SEQUENCE [LARGE SCALE GENOMIC DNA]</scope>
    <source>
        <strain evidence="3 4">BIT-26</strain>
    </source>
</reference>
<name>A0A506VCU7_9GAMM</name>
<evidence type="ECO:0000313" key="3">
    <source>
        <dbReference type="EMBL" id="TPW43378.1"/>
    </source>
</evidence>
<protein>
    <submittedName>
        <fullName evidence="3">N-hydroxyarylamine O-acetyltransferase</fullName>
    </submittedName>
</protein>
<dbReference type="SUPFAM" id="SSF54001">
    <property type="entry name" value="Cysteine proteinases"/>
    <property type="match status" value="1"/>
</dbReference>
<dbReference type="PRINTS" id="PR01543">
    <property type="entry name" value="ANATRNSFRASE"/>
</dbReference>
<dbReference type="PANTHER" id="PTHR11786:SF0">
    <property type="entry name" value="ARYLAMINE N-ACETYLTRANSFERASE 4-RELATED"/>
    <property type="match status" value="1"/>
</dbReference>
<dbReference type="AlphaFoldDB" id="A0A506VCU7"/>
<dbReference type="PANTHER" id="PTHR11786">
    <property type="entry name" value="N-HYDROXYARYLAMINE O-ACETYLTRANSFERASE"/>
    <property type="match status" value="1"/>
</dbReference>
<organism evidence="3 4">
    <name type="scientific">Mixta tenebrionis</name>
    <dbReference type="NCBI Taxonomy" id="2562439"/>
    <lineage>
        <taxon>Bacteria</taxon>
        <taxon>Pseudomonadati</taxon>
        <taxon>Pseudomonadota</taxon>
        <taxon>Gammaproteobacteria</taxon>
        <taxon>Enterobacterales</taxon>
        <taxon>Erwiniaceae</taxon>
        <taxon>Mixta</taxon>
    </lineage>
</organism>
<evidence type="ECO:0000313" key="4">
    <source>
        <dbReference type="Proteomes" id="UP000319523"/>
    </source>
</evidence>
<evidence type="ECO:0000256" key="2">
    <source>
        <dbReference type="RuleBase" id="RU003452"/>
    </source>
</evidence>
<dbReference type="Pfam" id="PF00797">
    <property type="entry name" value="Acetyltransf_2"/>
    <property type="match status" value="1"/>
</dbReference>
<accession>A0A506VCU7</accession>
<dbReference type="RefSeq" id="WP_141175552.1">
    <property type="nucleotide sequence ID" value="NZ_JBHUFX010000013.1"/>
</dbReference>
<comment type="caution">
    <text evidence="3">The sequence shown here is derived from an EMBL/GenBank/DDBJ whole genome shotgun (WGS) entry which is preliminary data.</text>
</comment>
<proteinExistence type="inferred from homology"/>
<dbReference type="Gene3D" id="3.30.2140.10">
    <property type="entry name" value="Arylamine N-acetyltransferase"/>
    <property type="match status" value="1"/>
</dbReference>
<evidence type="ECO:0000256" key="1">
    <source>
        <dbReference type="ARBA" id="ARBA00006547"/>
    </source>
</evidence>
<dbReference type="GO" id="GO:0004060">
    <property type="term" value="F:arylamine N-acetyltransferase activity"/>
    <property type="evidence" value="ECO:0007669"/>
    <property type="project" value="TreeGrafter"/>
</dbReference>
<comment type="similarity">
    <text evidence="1 2">Belongs to the arylamine N-acetyltransferase family.</text>
</comment>
<keyword evidence="4" id="KW-1185">Reference proteome</keyword>
<keyword evidence="3" id="KW-0808">Transferase</keyword>
<dbReference type="InterPro" id="IPR038765">
    <property type="entry name" value="Papain-like_cys_pep_sf"/>
</dbReference>